<dbReference type="SUPFAM" id="SSF50156">
    <property type="entry name" value="PDZ domain-like"/>
    <property type="match status" value="1"/>
</dbReference>
<dbReference type="InterPro" id="IPR051342">
    <property type="entry name" value="PDZ_scaffold"/>
</dbReference>
<gene>
    <name evidence="2" type="ORF">SBAD_LOCUS225</name>
</gene>
<dbReference type="PROSITE" id="PS50106">
    <property type="entry name" value="PDZ"/>
    <property type="match status" value="1"/>
</dbReference>
<dbReference type="PANTHER" id="PTHR19964:SF92">
    <property type="entry name" value="PATJ HOMOLOG"/>
    <property type="match status" value="1"/>
</dbReference>
<dbReference type="EMBL" id="UZAM01000417">
    <property type="protein sequence ID" value="VDO81002.1"/>
    <property type="molecule type" value="Genomic_DNA"/>
</dbReference>
<feature type="domain" description="PDZ" evidence="1">
    <location>
        <begin position="27"/>
        <end position="113"/>
    </location>
</feature>
<dbReference type="AlphaFoldDB" id="A0A3P8CA39"/>
<protein>
    <recommendedName>
        <fullName evidence="1">PDZ domain-containing protein</fullName>
    </recommendedName>
</protein>
<keyword evidence="3" id="KW-1185">Reference proteome</keyword>
<evidence type="ECO:0000259" key="1">
    <source>
        <dbReference type="PROSITE" id="PS50106"/>
    </source>
</evidence>
<organism evidence="2 3">
    <name type="scientific">Soboliphyme baturini</name>
    <dbReference type="NCBI Taxonomy" id="241478"/>
    <lineage>
        <taxon>Eukaryota</taxon>
        <taxon>Metazoa</taxon>
        <taxon>Ecdysozoa</taxon>
        <taxon>Nematoda</taxon>
        <taxon>Enoplea</taxon>
        <taxon>Dorylaimia</taxon>
        <taxon>Dioctophymatida</taxon>
        <taxon>Dioctophymatoidea</taxon>
        <taxon>Soboliphymatidae</taxon>
        <taxon>Soboliphyme</taxon>
    </lineage>
</organism>
<proteinExistence type="predicted"/>
<evidence type="ECO:0000313" key="2">
    <source>
        <dbReference type="EMBL" id="VDO81002.1"/>
    </source>
</evidence>
<dbReference type="InterPro" id="IPR001478">
    <property type="entry name" value="PDZ"/>
</dbReference>
<accession>A0A3P8CA39</accession>
<dbReference type="Gene3D" id="2.30.42.10">
    <property type="match status" value="1"/>
</dbReference>
<reference evidence="2" key="1">
    <citation type="submission" date="2018-11" db="EMBL/GenBank/DDBJ databases">
        <authorList>
            <consortium name="Pathogen Informatics"/>
        </authorList>
    </citation>
    <scope>NUCLEOTIDE SEQUENCE [LARGE SCALE GENOMIC DNA]</scope>
</reference>
<dbReference type="Pfam" id="PF00595">
    <property type="entry name" value="PDZ"/>
    <property type="match status" value="1"/>
</dbReference>
<dbReference type="PANTHER" id="PTHR19964">
    <property type="entry name" value="MULTIPLE PDZ DOMAIN PROTEIN"/>
    <property type="match status" value="1"/>
</dbReference>
<sequence>MYSINYRLSILAILEERFKELAGKLLFVTLRKANGRLGIILAGNKDRSKLSIFVAGICPDSPAYEAFLEKKLMVGDEVLQVNDKILHGRSHLNASCIIKALSDAVVKLVILRRDDAAEDVAVEPSKVQIHVHDLNRPFPPIFAADTPEVLPTKVCKL</sequence>
<dbReference type="OrthoDB" id="438726at2759"/>
<dbReference type="Proteomes" id="UP000270296">
    <property type="component" value="Unassembled WGS sequence"/>
</dbReference>
<dbReference type="InterPro" id="IPR036034">
    <property type="entry name" value="PDZ_sf"/>
</dbReference>
<evidence type="ECO:0000313" key="3">
    <source>
        <dbReference type="Proteomes" id="UP000270296"/>
    </source>
</evidence>
<dbReference type="SMART" id="SM00228">
    <property type="entry name" value="PDZ"/>
    <property type="match status" value="1"/>
</dbReference>
<name>A0A3P8CA39_9BILA</name>